<dbReference type="EMBL" id="BMAT01013544">
    <property type="protein sequence ID" value="GFS15003.1"/>
    <property type="molecule type" value="Genomic_DNA"/>
</dbReference>
<evidence type="ECO:0000313" key="2">
    <source>
        <dbReference type="EMBL" id="GFS15003.1"/>
    </source>
</evidence>
<feature type="compositionally biased region" description="Basic and acidic residues" evidence="1">
    <location>
        <begin position="150"/>
        <end position="162"/>
    </location>
</feature>
<keyword evidence="3" id="KW-1185">Reference proteome</keyword>
<dbReference type="Proteomes" id="UP000762676">
    <property type="component" value="Unassembled WGS sequence"/>
</dbReference>
<proteinExistence type="predicted"/>
<gene>
    <name evidence="2" type="ORF">ElyMa_006760300</name>
</gene>
<name>A0AAV4IWU6_9GAST</name>
<protein>
    <submittedName>
        <fullName evidence="2">Uncharacterized protein</fullName>
    </submittedName>
</protein>
<dbReference type="AlphaFoldDB" id="A0AAV4IWU6"/>
<organism evidence="2 3">
    <name type="scientific">Elysia marginata</name>
    <dbReference type="NCBI Taxonomy" id="1093978"/>
    <lineage>
        <taxon>Eukaryota</taxon>
        <taxon>Metazoa</taxon>
        <taxon>Spiralia</taxon>
        <taxon>Lophotrochozoa</taxon>
        <taxon>Mollusca</taxon>
        <taxon>Gastropoda</taxon>
        <taxon>Heterobranchia</taxon>
        <taxon>Euthyneura</taxon>
        <taxon>Panpulmonata</taxon>
        <taxon>Sacoglossa</taxon>
        <taxon>Placobranchoidea</taxon>
        <taxon>Plakobranchidae</taxon>
        <taxon>Elysia</taxon>
    </lineage>
</organism>
<accession>A0AAV4IWU6</accession>
<reference evidence="2 3" key="1">
    <citation type="journal article" date="2021" name="Elife">
        <title>Chloroplast acquisition without the gene transfer in kleptoplastic sea slugs, Plakobranchus ocellatus.</title>
        <authorList>
            <person name="Maeda T."/>
            <person name="Takahashi S."/>
            <person name="Yoshida T."/>
            <person name="Shimamura S."/>
            <person name="Takaki Y."/>
            <person name="Nagai Y."/>
            <person name="Toyoda A."/>
            <person name="Suzuki Y."/>
            <person name="Arimoto A."/>
            <person name="Ishii H."/>
            <person name="Satoh N."/>
            <person name="Nishiyama T."/>
            <person name="Hasebe M."/>
            <person name="Maruyama T."/>
            <person name="Minagawa J."/>
            <person name="Obokata J."/>
            <person name="Shigenobu S."/>
        </authorList>
    </citation>
    <scope>NUCLEOTIDE SEQUENCE [LARGE SCALE GENOMIC DNA]</scope>
</reference>
<sequence>MGDQSRNRYRGSDSKSKIRLLSPIREMSSVPVTVVPKGTKVMKGPGGHAPILVQALPPTVQHPKPKMKPSERQYTAVDQVVADYLHYARYGQVMPVLYGDSTGMGGAGIGGGVGPGGGLSCACCVERNRDSTRRKLALQRGEDLSSLDSAPKDTPTEPKDELSTPAAASAPKQVSPRFANHGQYPIAPANRHYMTEPNHAPMTWGHYQPAPNAGTFLNPEFNRPFVLQSAYEDADFFSKGYGRDTRHDRINEEILNASSKFDLSMQKLQSQVDKSFALPQGAVLIDNDDNR</sequence>
<evidence type="ECO:0000313" key="3">
    <source>
        <dbReference type="Proteomes" id="UP000762676"/>
    </source>
</evidence>
<evidence type="ECO:0000256" key="1">
    <source>
        <dbReference type="SAM" id="MobiDB-lite"/>
    </source>
</evidence>
<feature type="region of interest" description="Disordered" evidence="1">
    <location>
        <begin position="138"/>
        <end position="178"/>
    </location>
</feature>
<comment type="caution">
    <text evidence="2">The sequence shown here is derived from an EMBL/GenBank/DDBJ whole genome shotgun (WGS) entry which is preliminary data.</text>
</comment>